<evidence type="ECO:0000313" key="1">
    <source>
        <dbReference type="EMBL" id="VYU54145.1"/>
    </source>
</evidence>
<dbReference type="RefSeq" id="WP_156833259.1">
    <property type="nucleotide sequence ID" value="NZ_CACRUH010000060.1"/>
</dbReference>
<accession>A0A6N3FQ69</accession>
<protein>
    <submittedName>
        <fullName evidence="1">Uncharacterized protein</fullName>
    </submittedName>
</protein>
<proteinExistence type="predicted"/>
<dbReference type="EMBL" id="CACRUH010000060">
    <property type="protein sequence ID" value="VYU54145.1"/>
    <property type="molecule type" value="Genomic_DNA"/>
</dbReference>
<name>A0A6N3FQ69_9FIRM</name>
<sequence length="47" mass="5418">MSYITYTDDEMEIVKSGIEVTAHSPVSLRFPVCSGWLMRGFQFKFRG</sequence>
<gene>
    <name evidence="1" type="ORF">CHLFYP18_01377</name>
</gene>
<dbReference type="AlphaFoldDB" id="A0A6N3FQ69"/>
<organism evidence="1">
    <name type="scientific">Hungatella hathewayi</name>
    <dbReference type="NCBI Taxonomy" id="154046"/>
    <lineage>
        <taxon>Bacteria</taxon>
        <taxon>Bacillati</taxon>
        <taxon>Bacillota</taxon>
        <taxon>Clostridia</taxon>
        <taxon>Lachnospirales</taxon>
        <taxon>Lachnospiraceae</taxon>
        <taxon>Hungatella</taxon>
    </lineage>
</organism>
<reference evidence="1" key="1">
    <citation type="submission" date="2019-11" db="EMBL/GenBank/DDBJ databases">
        <authorList>
            <person name="Feng L."/>
        </authorList>
    </citation>
    <scope>NUCLEOTIDE SEQUENCE</scope>
    <source>
        <strain evidence="1">ChathewayiLFYP18</strain>
    </source>
</reference>